<proteinExistence type="predicted"/>
<name>A0ABM3G9Z5_NEOLC</name>
<accession>A0ABM3G9Z5</accession>
<gene>
    <name evidence="3" type="primary">LOC124294683</name>
</gene>
<feature type="compositionally biased region" description="Polar residues" evidence="1">
    <location>
        <begin position="130"/>
        <end position="141"/>
    </location>
</feature>
<sequence length="190" mass="20458">MGCGFSRRVVPNSSGDPGAGGEIGGSFVGDEVATAGANAANAVIGGATKDSPLSFVVPIRDTEGSKEGSIIRRHPPVRLRRLEEEQQLHRPKLTLGALERRQAEAEERRRKILDSRVQSAQHFQRKVLQGTGTVTASTSPSDDLDRDRDRDQEKVVQVIGERKEAENAEGEHQEELNRPAVPAGADSSSS</sequence>
<feature type="region of interest" description="Disordered" evidence="1">
    <location>
        <begin position="82"/>
        <end position="109"/>
    </location>
</feature>
<evidence type="ECO:0000313" key="3">
    <source>
        <dbReference type="RefSeq" id="XP_046597091.1"/>
    </source>
</evidence>
<dbReference type="Proteomes" id="UP000829291">
    <property type="component" value="Chromosome 5"/>
</dbReference>
<protein>
    <submittedName>
        <fullName evidence="3">Uncharacterized protein LOC124294683</fullName>
    </submittedName>
</protein>
<dbReference type="GeneID" id="124294683"/>
<feature type="region of interest" description="Disordered" evidence="1">
    <location>
        <begin position="1"/>
        <end position="28"/>
    </location>
</feature>
<keyword evidence="2" id="KW-1185">Reference proteome</keyword>
<feature type="region of interest" description="Disordered" evidence="1">
    <location>
        <begin position="124"/>
        <end position="190"/>
    </location>
</feature>
<feature type="compositionally biased region" description="Basic and acidic residues" evidence="1">
    <location>
        <begin position="143"/>
        <end position="177"/>
    </location>
</feature>
<evidence type="ECO:0000256" key="1">
    <source>
        <dbReference type="SAM" id="MobiDB-lite"/>
    </source>
</evidence>
<dbReference type="RefSeq" id="XP_046597091.1">
    <property type="nucleotide sequence ID" value="XM_046741135.1"/>
</dbReference>
<organism evidence="2 3">
    <name type="scientific">Neodiprion lecontei</name>
    <name type="common">Redheaded pine sawfly</name>
    <dbReference type="NCBI Taxonomy" id="441921"/>
    <lineage>
        <taxon>Eukaryota</taxon>
        <taxon>Metazoa</taxon>
        <taxon>Ecdysozoa</taxon>
        <taxon>Arthropoda</taxon>
        <taxon>Hexapoda</taxon>
        <taxon>Insecta</taxon>
        <taxon>Pterygota</taxon>
        <taxon>Neoptera</taxon>
        <taxon>Endopterygota</taxon>
        <taxon>Hymenoptera</taxon>
        <taxon>Tenthredinoidea</taxon>
        <taxon>Diprionidae</taxon>
        <taxon>Diprioninae</taxon>
        <taxon>Neodiprion</taxon>
    </lineage>
</organism>
<feature type="compositionally biased region" description="Basic and acidic residues" evidence="1">
    <location>
        <begin position="98"/>
        <end position="109"/>
    </location>
</feature>
<evidence type="ECO:0000313" key="2">
    <source>
        <dbReference type="Proteomes" id="UP000829291"/>
    </source>
</evidence>
<reference evidence="3" key="1">
    <citation type="submission" date="2025-08" db="UniProtKB">
        <authorList>
            <consortium name="RefSeq"/>
        </authorList>
    </citation>
    <scope>IDENTIFICATION</scope>
    <source>
        <tissue evidence="3">Thorax and Abdomen</tissue>
    </source>
</reference>
<feature type="compositionally biased region" description="Gly residues" evidence="1">
    <location>
        <begin position="17"/>
        <end position="27"/>
    </location>
</feature>